<keyword evidence="1" id="KW-0732">Signal</keyword>
<sequence length="152" mass="17344">MCSVNVYQLSVCFVLWLKCRHTLTVKQQDQLQEWCGCGVSRPALTYMLTNGLIPMTGQFGRVIPRGFKAQMELQGPGHTPGAARGRPTCLVSQRWWPTHPQLPPRGQPAPAPPFVPLLSHLRHQNKWKRLLGSWVNITILARQIYISEVYFR</sequence>
<organism evidence="2 3">
    <name type="scientific">Homarus americanus</name>
    <name type="common">American lobster</name>
    <dbReference type="NCBI Taxonomy" id="6706"/>
    <lineage>
        <taxon>Eukaryota</taxon>
        <taxon>Metazoa</taxon>
        <taxon>Ecdysozoa</taxon>
        <taxon>Arthropoda</taxon>
        <taxon>Crustacea</taxon>
        <taxon>Multicrustacea</taxon>
        <taxon>Malacostraca</taxon>
        <taxon>Eumalacostraca</taxon>
        <taxon>Eucarida</taxon>
        <taxon>Decapoda</taxon>
        <taxon>Pleocyemata</taxon>
        <taxon>Astacidea</taxon>
        <taxon>Nephropoidea</taxon>
        <taxon>Nephropidae</taxon>
        <taxon>Homarus</taxon>
    </lineage>
</organism>
<feature type="signal peptide" evidence="1">
    <location>
        <begin position="1"/>
        <end position="24"/>
    </location>
</feature>
<evidence type="ECO:0000313" key="2">
    <source>
        <dbReference type="EMBL" id="KAG7170387.1"/>
    </source>
</evidence>
<reference evidence="2" key="1">
    <citation type="journal article" date="2021" name="Sci. Adv.">
        <title>The American lobster genome reveals insights on longevity, neural, and immune adaptations.</title>
        <authorList>
            <person name="Polinski J.M."/>
            <person name="Zimin A.V."/>
            <person name="Clark K.F."/>
            <person name="Kohn A.B."/>
            <person name="Sadowski N."/>
            <person name="Timp W."/>
            <person name="Ptitsyn A."/>
            <person name="Khanna P."/>
            <person name="Romanova D.Y."/>
            <person name="Williams P."/>
            <person name="Greenwood S.J."/>
            <person name="Moroz L.L."/>
            <person name="Walt D.R."/>
            <person name="Bodnar A.G."/>
        </authorList>
    </citation>
    <scope>NUCLEOTIDE SEQUENCE</scope>
    <source>
        <strain evidence="2">GMGI-L3</strain>
    </source>
</reference>
<gene>
    <name evidence="2" type="ORF">Hamer_G016210</name>
</gene>
<evidence type="ECO:0000313" key="3">
    <source>
        <dbReference type="Proteomes" id="UP000747542"/>
    </source>
</evidence>
<evidence type="ECO:0000256" key="1">
    <source>
        <dbReference type="SAM" id="SignalP"/>
    </source>
</evidence>
<dbReference type="Proteomes" id="UP000747542">
    <property type="component" value="Unassembled WGS sequence"/>
</dbReference>
<comment type="caution">
    <text evidence="2">The sequence shown here is derived from an EMBL/GenBank/DDBJ whole genome shotgun (WGS) entry which is preliminary data.</text>
</comment>
<protein>
    <submittedName>
        <fullName evidence="2">Uncharacterized protein</fullName>
    </submittedName>
</protein>
<feature type="chain" id="PRO_5035201910" evidence="1">
    <location>
        <begin position="25"/>
        <end position="152"/>
    </location>
</feature>
<accession>A0A8J5K4D3</accession>
<keyword evidence="3" id="KW-1185">Reference proteome</keyword>
<proteinExistence type="predicted"/>
<dbReference type="EMBL" id="JAHLQT010014436">
    <property type="protein sequence ID" value="KAG7170387.1"/>
    <property type="molecule type" value="Genomic_DNA"/>
</dbReference>
<name>A0A8J5K4D3_HOMAM</name>
<dbReference type="AlphaFoldDB" id="A0A8J5K4D3"/>